<protein>
    <submittedName>
        <fullName evidence="2">Uncharacterized protein</fullName>
    </submittedName>
</protein>
<sequence length="334" mass="37625">MCASVMASPLGSVLHPARASNVSSMLPCSIPRSPLLSRRPMRQKRSPYLIRANSEEDDMRERLEGAEAYAEAREIFQQASTMASLQTRYDLEVAWASDPQGSGTSAPLDPSSLPTQSQVVAFFQEQGLSLAESNALYRELYQPPPQPSQPSSSSSQPVSTPRPAPHTLEMLAAKMIRWRRVLPGIDVARVVAKDCAVLSADLGWAMRCLIMLVERMPRRDVMGMIPKQPRILWSADLPERFERVVSRLVQLHPSGDIDIVLDLLSEHPELLYRLDYYPKATILDDLPIEIQNMMIVADQSLDATIRYYRNRRTNYGAEISGQHLPENRDWQREG</sequence>
<organism evidence="2">
    <name type="scientific">Dunaliella tertiolecta</name>
    <name type="common">Green alga</name>
    <dbReference type="NCBI Taxonomy" id="3047"/>
    <lineage>
        <taxon>Eukaryota</taxon>
        <taxon>Viridiplantae</taxon>
        <taxon>Chlorophyta</taxon>
        <taxon>core chlorophytes</taxon>
        <taxon>Chlorophyceae</taxon>
        <taxon>CS clade</taxon>
        <taxon>Chlamydomonadales</taxon>
        <taxon>Dunaliellaceae</taxon>
        <taxon>Dunaliella</taxon>
    </lineage>
</organism>
<proteinExistence type="predicted"/>
<reference evidence="2" key="1">
    <citation type="submission" date="2021-01" db="EMBL/GenBank/DDBJ databases">
        <authorList>
            <person name="Corre E."/>
            <person name="Pelletier E."/>
            <person name="Niang G."/>
            <person name="Scheremetjew M."/>
            <person name="Finn R."/>
            <person name="Kale V."/>
            <person name="Holt S."/>
            <person name="Cochrane G."/>
            <person name="Meng A."/>
            <person name="Brown T."/>
            <person name="Cohen L."/>
        </authorList>
    </citation>
    <scope>NUCLEOTIDE SEQUENCE</scope>
    <source>
        <strain evidence="2">CCMP1320</strain>
    </source>
</reference>
<evidence type="ECO:0000256" key="1">
    <source>
        <dbReference type="SAM" id="MobiDB-lite"/>
    </source>
</evidence>
<gene>
    <name evidence="2" type="ORF">DTER00134_LOCUS3221</name>
</gene>
<evidence type="ECO:0000313" key="2">
    <source>
        <dbReference type="EMBL" id="CAE0488158.1"/>
    </source>
</evidence>
<name>A0A7S3VIN8_DUNTE</name>
<accession>A0A7S3VIN8</accession>
<feature type="region of interest" description="Disordered" evidence="1">
    <location>
        <begin position="140"/>
        <end position="164"/>
    </location>
</feature>
<dbReference type="AlphaFoldDB" id="A0A7S3VIN8"/>
<dbReference type="EMBL" id="HBIP01006285">
    <property type="protein sequence ID" value="CAE0488158.1"/>
    <property type="molecule type" value="Transcribed_RNA"/>
</dbReference>